<evidence type="ECO:0000313" key="1">
    <source>
        <dbReference type="EMBL" id="NPT57358.1"/>
    </source>
</evidence>
<comment type="caution">
    <text evidence="1">The sequence shown here is derived from an EMBL/GenBank/DDBJ whole genome shotgun (WGS) entry which is preliminary data.</text>
</comment>
<dbReference type="AlphaFoldDB" id="A0A972SIV6"/>
<organism evidence="1 2">
    <name type="scientific">Paraburkholderia elongata</name>
    <dbReference type="NCBI Taxonomy" id="2675747"/>
    <lineage>
        <taxon>Bacteria</taxon>
        <taxon>Pseudomonadati</taxon>
        <taxon>Pseudomonadota</taxon>
        <taxon>Betaproteobacteria</taxon>
        <taxon>Burkholderiales</taxon>
        <taxon>Burkholderiaceae</taxon>
        <taxon>Paraburkholderia</taxon>
    </lineage>
</organism>
<accession>A0A972SIV6</accession>
<evidence type="ECO:0000313" key="2">
    <source>
        <dbReference type="Proteomes" id="UP000655523"/>
    </source>
</evidence>
<sequence>MAAEGYCTNVEVRCTRGGSRADVMRRGCHHKRHCPNQKETKYQCVADV</sequence>
<proteinExistence type="predicted"/>
<dbReference type="Proteomes" id="UP000655523">
    <property type="component" value="Unassembled WGS sequence"/>
</dbReference>
<protein>
    <submittedName>
        <fullName evidence="1">Uncharacterized protein</fullName>
    </submittedName>
</protein>
<dbReference type="EMBL" id="WOEZ01000123">
    <property type="protein sequence ID" value="NPT57358.1"/>
    <property type="molecule type" value="Genomic_DNA"/>
</dbReference>
<name>A0A972SIV6_9BURK</name>
<gene>
    <name evidence="1" type="ORF">GNZ13_22985</name>
</gene>
<reference evidence="1 2" key="1">
    <citation type="submission" date="2019-11" db="EMBL/GenBank/DDBJ databases">
        <title>Metabolism of dissolved organic matter in forest soils.</title>
        <authorList>
            <person name="Cyle K.T."/>
            <person name="Wilhelm R.C."/>
            <person name="Martinez C.E."/>
        </authorList>
    </citation>
    <scope>NUCLEOTIDE SEQUENCE [LARGE SCALE GENOMIC DNA]</scope>
    <source>
        <strain evidence="1 2">5N</strain>
    </source>
</reference>
<keyword evidence="2" id="KW-1185">Reference proteome</keyword>